<accession>A0A7X2LXN8</accession>
<organism evidence="1 2">
    <name type="scientific">Pseudoduganella rivuli</name>
    <dbReference type="NCBI Taxonomy" id="2666085"/>
    <lineage>
        <taxon>Bacteria</taxon>
        <taxon>Pseudomonadati</taxon>
        <taxon>Pseudomonadota</taxon>
        <taxon>Betaproteobacteria</taxon>
        <taxon>Burkholderiales</taxon>
        <taxon>Oxalobacteraceae</taxon>
        <taxon>Telluria group</taxon>
        <taxon>Pseudoduganella</taxon>
    </lineage>
</organism>
<dbReference type="EMBL" id="WKJJ01000028">
    <property type="protein sequence ID" value="MRV76139.1"/>
    <property type="molecule type" value="Genomic_DNA"/>
</dbReference>
<sequence length="163" mass="17829">MLSSLHSIFLIAALAIAIPARPAEVRPPQVALVSNLYQTFAYEAVLEAPDARGMIDQPRAVLLRYFTPELAELLLRDRACVAKTREICRLDFLPLWGNQDPDGASVQVGQGASPTSVIASLRFAGTSSRLTYTLIQTTRGWRIADIAYGDGRATLKEILQTKS</sequence>
<evidence type="ECO:0000313" key="2">
    <source>
        <dbReference type="Proteomes" id="UP000446768"/>
    </source>
</evidence>
<evidence type="ECO:0008006" key="3">
    <source>
        <dbReference type="Google" id="ProtNLM"/>
    </source>
</evidence>
<dbReference type="AlphaFoldDB" id="A0A7X2LXN8"/>
<keyword evidence="2" id="KW-1185">Reference proteome</keyword>
<proteinExistence type="predicted"/>
<evidence type="ECO:0000313" key="1">
    <source>
        <dbReference type="EMBL" id="MRV76139.1"/>
    </source>
</evidence>
<reference evidence="1 2" key="1">
    <citation type="submission" date="2019-11" db="EMBL/GenBank/DDBJ databases">
        <title>Novel species isolated from a subtropical stream in China.</title>
        <authorList>
            <person name="Lu H."/>
        </authorList>
    </citation>
    <scope>NUCLEOTIDE SEQUENCE [LARGE SCALE GENOMIC DNA]</scope>
    <source>
        <strain evidence="1 2">FT92W</strain>
    </source>
</reference>
<name>A0A7X2LXN8_9BURK</name>
<dbReference type="RefSeq" id="WP_154381364.1">
    <property type="nucleotide sequence ID" value="NZ_WKJJ01000028.1"/>
</dbReference>
<gene>
    <name evidence="1" type="ORF">GJ700_30970</name>
</gene>
<protein>
    <recommendedName>
        <fullName evidence="3">DUF3828 domain-containing protein</fullName>
    </recommendedName>
</protein>
<dbReference type="Proteomes" id="UP000446768">
    <property type="component" value="Unassembled WGS sequence"/>
</dbReference>
<comment type="caution">
    <text evidence="1">The sequence shown here is derived from an EMBL/GenBank/DDBJ whole genome shotgun (WGS) entry which is preliminary data.</text>
</comment>